<dbReference type="InterPro" id="IPR047789">
    <property type="entry name" value="CU044_5270-like"/>
</dbReference>
<reference evidence="4" key="1">
    <citation type="journal article" date="2019" name="Int. J. Syst. Evol. Microbiol.">
        <title>The Global Catalogue of Microorganisms (GCM) 10K type strain sequencing project: providing services to taxonomists for standard genome sequencing and annotation.</title>
        <authorList>
            <consortium name="The Broad Institute Genomics Platform"/>
            <consortium name="The Broad Institute Genome Sequencing Center for Infectious Disease"/>
            <person name="Wu L."/>
            <person name="Ma J."/>
        </authorList>
    </citation>
    <scope>NUCLEOTIDE SEQUENCE [LARGE SCALE GENOMIC DNA]</scope>
    <source>
        <strain evidence="4">CGMCC 4.7106</strain>
    </source>
</reference>
<name>A0ABW1BN19_9ACTN</name>
<sequence length="331" mass="35197">MDDLSALVRELYGDPPADPFARGRVEARLQARTRRRVPWKAGVAGLAAAMALGAAIVVPNLGTHATRDTFSGNPILLTAATMAEAAPTGSYWHVKRLYTMRWDKLYGSGGNTYRLETSNLAEQWVSTDGRVWSGHKRLAARPLDEAAWRRDGAPTEWKAGDGVHSTTPGEGRLTEVAGGGSFRFGGEDLTPAQLAELPTDPAALTERARRVIRADGVEEGSVSDVVPTTLATLLYELPAAPEVRAAAYRALATLPRVTVEEGAEDPTGRPGVSVSFPLQHDQPTRGRLIVDPGTSMVLAYEVTGAPGKGDRTEVVLASGWTDAEPAPPTTG</sequence>
<evidence type="ECO:0000256" key="1">
    <source>
        <dbReference type="SAM" id="MobiDB-lite"/>
    </source>
</evidence>
<organism evidence="3 4">
    <name type="scientific">Nonomuraea harbinensis</name>
    <dbReference type="NCBI Taxonomy" id="1286938"/>
    <lineage>
        <taxon>Bacteria</taxon>
        <taxon>Bacillati</taxon>
        <taxon>Actinomycetota</taxon>
        <taxon>Actinomycetes</taxon>
        <taxon>Streptosporangiales</taxon>
        <taxon>Streptosporangiaceae</taxon>
        <taxon>Nonomuraea</taxon>
    </lineage>
</organism>
<dbReference type="Proteomes" id="UP001596096">
    <property type="component" value="Unassembled WGS sequence"/>
</dbReference>
<comment type="caution">
    <text evidence="3">The sequence shown here is derived from an EMBL/GenBank/DDBJ whole genome shotgun (WGS) entry which is preliminary data.</text>
</comment>
<feature type="transmembrane region" description="Helical" evidence="2">
    <location>
        <begin position="41"/>
        <end position="62"/>
    </location>
</feature>
<feature type="region of interest" description="Disordered" evidence="1">
    <location>
        <begin position="261"/>
        <end position="286"/>
    </location>
</feature>
<evidence type="ECO:0000313" key="4">
    <source>
        <dbReference type="Proteomes" id="UP001596096"/>
    </source>
</evidence>
<keyword evidence="2" id="KW-1133">Transmembrane helix</keyword>
<keyword evidence="4" id="KW-1185">Reference proteome</keyword>
<keyword evidence="2" id="KW-0812">Transmembrane</keyword>
<gene>
    <name evidence="3" type="ORF">ACFPUY_05365</name>
</gene>
<evidence type="ECO:0000313" key="3">
    <source>
        <dbReference type="EMBL" id="MFC5814500.1"/>
    </source>
</evidence>
<proteinExistence type="predicted"/>
<dbReference type="EMBL" id="JBHSNW010000002">
    <property type="protein sequence ID" value="MFC5814500.1"/>
    <property type="molecule type" value="Genomic_DNA"/>
</dbReference>
<accession>A0ABW1BN19</accession>
<protein>
    <submittedName>
        <fullName evidence="3">CU044_5270 family protein</fullName>
    </submittedName>
</protein>
<dbReference type="RefSeq" id="WP_219543158.1">
    <property type="nucleotide sequence ID" value="NZ_JAHKRN010000002.1"/>
</dbReference>
<evidence type="ECO:0000256" key="2">
    <source>
        <dbReference type="SAM" id="Phobius"/>
    </source>
</evidence>
<keyword evidence="2" id="KW-0472">Membrane</keyword>
<dbReference type="NCBIfam" id="NF038083">
    <property type="entry name" value="CU044_5270_fam"/>
    <property type="match status" value="1"/>
</dbReference>